<accession>A0AAN8DTH4</accession>
<name>A0AAN8DTH4_CHAGU</name>
<dbReference type="EMBL" id="JAURVH010001517">
    <property type="protein sequence ID" value="KAK5929066.1"/>
    <property type="molecule type" value="Genomic_DNA"/>
</dbReference>
<gene>
    <name evidence="2" type="ORF">CgunFtcFv8_010334</name>
</gene>
<feature type="compositionally biased region" description="Polar residues" evidence="1">
    <location>
        <begin position="65"/>
        <end position="74"/>
    </location>
</feature>
<proteinExistence type="predicted"/>
<evidence type="ECO:0000256" key="1">
    <source>
        <dbReference type="SAM" id="MobiDB-lite"/>
    </source>
</evidence>
<dbReference type="AlphaFoldDB" id="A0AAN8DTH4"/>
<sequence length="74" mass="8083">MLSLQYSSSSKSLTPTCKLLPSARDQLSVRRVSPYSSHGSQNITEWNTTIREEGEESAAWCASPDSPTTFSDGN</sequence>
<organism evidence="2 3">
    <name type="scientific">Champsocephalus gunnari</name>
    <name type="common">Mackerel icefish</name>
    <dbReference type="NCBI Taxonomy" id="52237"/>
    <lineage>
        <taxon>Eukaryota</taxon>
        <taxon>Metazoa</taxon>
        <taxon>Chordata</taxon>
        <taxon>Craniata</taxon>
        <taxon>Vertebrata</taxon>
        <taxon>Euteleostomi</taxon>
        <taxon>Actinopterygii</taxon>
        <taxon>Neopterygii</taxon>
        <taxon>Teleostei</taxon>
        <taxon>Neoteleostei</taxon>
        <taxon>Acanthomorphata</taxon>
        <taxon>Eupercaria</taxon>
        <taxon>Perciformes</taxon>
        <taxon>Notothenioidei</taxon>
        <taxon>Channichthyidae</taxon>
        <taxon>Champsocephalus</taxon>
    </lineage>
</organism>
<keyword evidence="3" id="KW-1185">Reference proteome</keyword>
<feature type="region of interest" description="Disordered" evidence="1">
    <location>
        <begin position="54"/>
        <end position="74"/>
    </location>
</feature>
<protein>
    <submittedName>
        <fullName evidence="2">Uncharacterized protein</fullName>
    </submittedName>
</protein>
<comment type="caution">
    <text evidence="2">The sequence shown here is derived from an EMBL/GenBank/DDBJ whole genome shotgun (WGS) entry which is preliminary data.</text>
</comment>
<dbReference type="Proteomes" id="UP001331515">
    <property type="component" value="Unassembled WGS sequence"/>
</dbReference>
<evidence type="ECO:0000313" key="2">
    <source>
        <dbReference type="EMBL" id="KAK5929066.1"/>
    </source>
</evidence>
<reference evidence="2 3" key="1">
    <citation type="journal article" date="2023" name="Mol. Biol. Evol.">
        <title>Genomics of Secondarily Temperate Adaptation in the Only Non-Antarctic Icefish.</title>
        <authorList>
            <person name="Rivera-Colon A.G."/>
            <person name="Rayamajhi N."/>
            <person name="Minhas B.F."/>
            <person name="Madrigal G."/>
            <person name="Bilyk K.T."/>
            <person name="Yoon V."/>
            <person name="Hune M."/>
            <person name="Gregory S."/>
            <person name="Cheng C.H.C."/>
            <person name="Catchen J.M."/>
        </authorList>
    </citation>
    <scope>NUCLEOTIDE SEQUENCE [LARGE SCALE GENOMIC DNA]</scope>
    <source>
        <tissue evidence="2">White muscle</tissue>
    </source>
</reference>
<evidence type="ECO:0000313" key="3">
    <source>
        <dbReference type="Proteomes" id="UP001331515"/>
    </source>
</evidence>